<reference evidence="4 5" key="1">
    <citation type="journal article" date="2011" name="BMC Genomics">
        <title>Genomic insights into an obligate epibiotic bacterial predator: Micavibrio aeruginosavorus ARL-13.</title>
        <authorList>
            <person name="Wang Z."/>
            <person name="Kadouri D."/>
            <person name="Wu M."/>
        </authorList>
    </citation>
    <scope>NUCLEOTIDE SEQUENCE [LARGE SCALE GENOMIC DNA]</scope>
    <source>
        <strain evidence="4 5">ARL-13</strain>
    </source>
</reference>
<dbReference type="PROSITE" id="PS50830">
    <property type="entry name" value="TNASE_3"/>
    <property type="match status" value="1"/>
</dbReference>
<dbReference type="SUPFAM" id="SSF50199">
    <property type="entry name" value="Staphylococcal nuclease"/>
    <property type="match status" value="1"/>
</dbReference>
<keyword evidence="5" id="KW-1185">Reference proteome</keyword>
<dbReference type="HOGENOM" id="CLU_064698_0_0_5"/>
<sequence>MKNAVILALLITFATPFTGAPAWAQTSGKMGANMGKNMDPNVASSALPPQSFSPLVETGAGTVALAVDGLRLTLNDGQIVELSGIEIPGMNEMGAADPSNFPLQAKQALDQLFVKDKDIILYQTRDKDTGRVNRMGHTLAHVVQKPGNVWIQSYLVRQGLARVAPTLRNPELADQLYKIEQQARDEKRGIWADGSAYAVVKTTEAINPSPRFIVAEGTVVKAAIVSNRVYLNFGDDWKKDFSVGVEPDVRRALARAGIDPLQLQGKTLRIRGWVRDYNGPFIDLETPAQIEFPDGSKPLPAPGGAFTVEAPKNPETDTDQRPNAGMDEDSQNDQQAPARSGPVRE</sequence>
<dbReference type="InterPro" id="IPR035437">
    <property type="entry name" value="SNase_OB-fold_sf"/>
</dbReference>
<dbReference type="Pfam" id="PF00565">
    <property type="entry name" value="SNase"/>
    <property type="match status" value="1"/>
</dbReference>
<accession>G2KNG4</accession>
<dbReference type="Proteomes" id="UP000009286">
    <property type="component" value="Chromosome"/>
</dbReference>
<dbReference type="SMART" id="SM00318">
    <property type="entry name" value="SNc"/>
    <property type="match status" value="1"/>
</dbReference>
<dbReference type="AlphaFoldDB" id="G2KNG4"/>
<feature type="region of interest" description="Disordered" evidence="1">
    <location>
        <begin position="290"/>
        <end position="345"/>
    </location>
</feature>
<evidence type="ECO:0000256" key="1">
    <source>
        <dbReference type="SAM" id="MobiDB-lite"/>
    </source>
</evidence>
<gene>
    <name evidence="4" type="ordered locus">MICA_1494</name>
</gene>
<evidence type="ECO:0000259" key="3">
    <source>
        <dbReference type="PROSITE" id="PS50830"/>
    </source>
</evidence>
<dbReference type="OrthoDB" id="7618306at2"/>
<protein>
    <submittedName>
        <fullName evidence="4">Nuclease family protein</fullName>
    </submittedName>
</protein>
<name>G2KNG4_MICAA</name>
<dbReference type="eggNOG" id="COG1525">
    <property type="taxonomic scope" value="Bacteria"/>
</dbReference>
<dbReference type="Gene3D" id="2.40.50.90">
    <property type="match status" value="1"/>
</dbReference>
<feature type="domain" description="TNase-like" evidence="3">
    <location>
        <begin position="57"/>
        <end position="193"/>
    </location>
</feature>
<feature type="signal peptide" evidence="2">
    <location>
        <begin position="1"/>
        <end position="24"/>
    </location>
</feature>
<evidence type="ECO:0000313" key="4">
    <source>
        <dbReference type="EMBL" id="AEP09812.1"/>
    </source>
</evidence>
<dbReference type="STRING" id="856793.MICA_1494"/>
<dbReference type="EMBL" id="CP002382">
    <property type="protein sequence ID" value="AEP09812.1"/>
    <property type="molecule type" value="Genomic_DNA"/>
</dbReference>
<dbReference type="InterPro" id="IPR016071">
    <property type="entry name" value="Staphylococal_nuclease_OB-fold"/>
</dbReference>
<evidence type="ECO:0000256" key="2">
    <source>
        <dbReference type="SAM" id="SignalP"/>
    </source>
</evidence>
<evidence type="ECO:0000313" key="5">
    <source>
        <dbReference type="Proteomes" id="UP000009286"/>
    </source>
</evidence>
<keyword evidence="2" id="KW-0732">Signal</keyword>
<proteinExistence type="predicted"/>
<feature type="chain" id="PRO_5003432114" evidence="2">
    <location>
        <begin position="25"/>
        <end position="345"/>
    </location>
</feature>
<organism evidence="4 5">
    <name type="scientific">Micavibrio aeruginosavorus (strain ARL-13)</name>
    <dbReference type="NCBI Taxonomy" id="856793"/>
    <lineage>
        <taxon>Bacteria</taxon>
        <taxon>Pseudomonadati</taxon>
        <taxon>Bdellovibrionota</taxon>
        <taxon>Bdellovibrionia</taxon>
        <taxon>Bdellovibrionales</taxon>
        <taxon>Pseudobdellovibrionaceae</taxon>
        <taxon>Micavibrio</taxon>
    </lineage>
</organism>
<dbReference type="KEGG" id="mai:MICA_1494"/>